<evidence type="ECO:0000313" key="3">
    <source>
        <dbReference type="Proteomes" id="UP000614350"/>
    </source>
</evidence>
<proteinExistence type="predicted"/>
<protein>
    <submittedName>
        <fullName evidence="2">Uncharacterized protein</fullName>
    </submittedName>
</protein>
<feature type="compositionally biased region" description="Polar residues" evidence="1">
    <location>
        <begin position="28"/>
        <end position="41"/>
    </location>
</feature>
<keyword evidence="3" id="KW-1185">Reference proteome</keyword>
<dbReference type="EMBL" id="JACSEA010000002">
    <property type="protein sequence ID" value="KAF7408355.1"/>
    <property type="molecule type" value="Genomic_DNA"/>
</dbReference>
<feature type="region of interest" description="Disordered" evidence="1">
    <location>
        <begin position="23"/>
        <end position="45"/>
    </location>
</feature>
<organism evidence="2 3">
    <name type="scientific">Vespula vulgaris</name>
    <name type="common">Yellow jacket</name>
    <name type="synonym">Wasp</name>
    <dbReference type="NCBI Taxonomy" id="7454"/>
    <lineage>
        <taxon>Eukaryota</taxon>
        <taxon>Metazoa</taxon>
        <taxon>Ecdysozoa</taxon>
        <taxon>Arthropoda</taxon>
        <taxon>Hexapoda</taxon>
        <taxon>Insecta</taxon>
        <taxon>Pterygota</taxon>
        <taxon>Neoptera</taxon>
        <taxon>Endopterygota</taxon>
        <taxon>Hymenoptera</taxon>
        <taxon>Apocrita</taxon>
        <taxon>Aculeata</taxon>
        <taxon>Vespoidea</taxon>
        <taxon>Vespidae</taxon>
        <taxon>Vespinae</taxon>
        <taxon>Vespula</taxon>
    </lineage>
</organism>
<gene>
    <name evidence="2" type="ORF">HZH66_002892</name>
</gene>
<dbReference type="AlphaFoldDB" id="A0A834KKK2"/>
<evidence type="ECO:0000256" key="1">
    <source>
        <dbReference type="SAM" id="MobiDB-lite"/>
    </source>
</evidence>
<reference evidence="2" key="1">
    <citation type="journal article" date="2020" name="G3 (Bethesda)">
        <title>High-Quality Assemblies for Three Invasive Social Wasps from the &lt;i&gt;Vespula&lt;/i&gt; Genus.</title>
        <authorList>
            <person name="Harrop T.W.R."/>
            <person name="Guhlin J."/>
            <person name="McLaughlin G.M."/>
            <person name="Permina E."/>
            <person name="Stockwell P."/>
            <person name="Gilligan J."/>
            <person name="Le Lec M.F."/>
            <person name="Gruber M.A.M."/>
            <person name="Quinn O."/>
            <person name="Lovegrove M."/>
            <person name="Duncan E.J."/>
            <person name="Remnant E.J."/>
            <person name="Van Eeckhoven J."/>
            <person name="Graham B."/>
            <person name="Knapp R.A."/>
            <person name="Langford K.W."/>
            <person name="Kronenberg Z."/>
            <person name="Press M.O."/>
            <person name="Eacker S.M."/>
            <person name="Wilson-Rankin E.E."/>
            <person name="Purcell J."/>
            <person name="Lester P.J."/>
            <person name="Dearden P.K."/>
        </authorList>
    </citation>
    <scope>NUCLEOTIDE SEQUENCE</scope>
    <source>
        <strain evidence="2">Marl-1</strain>
    </source>
</reference>
<accession>A0A834KKK2</accession>
<comment type="caution">
    <text evidence="2">The sequence shown here is derived from an EMBL/GenBank/DDBJ whole genome shotgun (WGS) entry which is preliminary data.</text>
</comment>
<name>A0A834KKK2_VESVU</name>
<sequence length="108" mass="12039">MQSPQKKIDPIRYPRCLRETNKCRYQPHSGSSGEASPNAVTPPSMLEMTRSQGKAIGLSIRLCALEFESRILVPRVGNCSRTGYQPTPILPTPYHQQHTPFSDDLCPA</sequence>
<dbReference type="Proteomes" id="UP000614350">
    <property type="component" value="Unassembled WGS sequence"/>
</dbReference>
<feature type="region of interest" description="Disordered" evidence="1">
    <location>
        <begin position="89"/>
        <end position="108"/>
    </location>
</feature>
<evidence type="ECO:0000313" key="2">
    <source>
        <dbReference type="EMBL" id="KAF7408355.1"/>
    </source>
</evidence>